<dbReference type="eggNOG" id="arCOG01913">
    <property type="taxonomic scope" value="Archaea"/>
</dbReference>
<comment type="subcellular location">
    <subcellularLocation>
        <location evidence="1">Membrane</location>
        <topology evidence="1">Multi-pass membrane protein</topology>
    </subcellularLocation>
</comment>
<feature type="transmembrane region" description="Helical" evidence="5">
    <location>
        <begin position="39"/>
        <end position="59"/>
    </location>
</feature>
<dbReference type="AlphaFoldDB" id="A0A075LUU4"/>
<evidence type="ECO:0000259" key="6">
    <source>
        <dbReference type="Pfam" id="PF01957"/>
    </source>
</evidence>
<dbReference type="InterPro" id="IPR002810">
    <property type="entry name" value="NfeD-like_C"/>
</dbReference>
<dbReference type="HOGENOM" id="CLU_1922903_0_0_2"/>
<evidence type="ECO:0000313" key="7">
    <source>
        <dbReference type="EMBL" id="AIF69911.1"/>
    </source>
</evidence>
<dbReference type="InterPro" id="IPR052165">
    <property type="entry name" value="Membrane_assoc_protease"/>
</dbReference>
<evidence type="ECO:0000256" key="4">
    <source>
        <dbReference type="ARBA" id="ARBA00023136"/>
    </source>
</evidence>
<dbReference type="PANTHER" id="PTHR33507">
    <property type="entry name" value="INNER MEMBRANE PROTEIN YBBJ"/>
    <property type="match status" value="1"/>
</dbReference>
<evidence type="ECO:0000256" key="5">
    <source>
        <dbReference type="SAM" id="Phobius"/>
    </source>
</evidence>
<dbReference type="GO" id="GO:0016020">
    <property type="term" value="C:membrane"/>
    <property type="evidence" value="ECO:0007669"/>
    <property type="project" value="UniProtKB-SubCell"/>
</dbReference>
<reference evidence="7 8" key="2">
    <citation type="journal article" date="2015" name="Genome Announc.">
        <title>Complete Genome Sequence of Hyperthermophilic Piezophilic Archaeon Palaeococcus pacificus DY20341T, Isolated from Deep-Sea Hydrothermal Sediments.</title>
        <authorList>
            <person name="Zeng X."/>
            <person name="Jebbar M."/>
            <person name="Shao Z."/>
        </authorList>
    </citation>
    <scope>NUCLEOTIDE SEQUENCE [LARGE SCALE GENOMIC DNA]</scope>
    <source>
        <strain evidence="7 8">DY20341</strain>
    </source>
</reference>
<accession>A0A075LUU4</accession>
<evidence type="ECO:0000256" key="3">
    <source>
        <dbReference type="ARBA" id="ARBA00022989"/>
    </source>
</evidence>
<dbReference type="Pfam" id="PF01957">
    <property type="entry name" value="NfeD"/>
    <property type="match status" value="1"/>
</dbReference>
<keyword evidence="2 5" id="KW-0812">Transmembrane</keyword>
<sequence>MKSLKNALKLSGILIDEIVVGLFLLVILPSAGIEIPLKVSLTIITLLILKDVLFVPLLWKVLDKKVEVGGEALVGREATTVENLNPEGVVKVGGEYWRAESIEGDIKAGEKVKIVGLSGLKLLVERQK</sequence>
<dbReference type="PANTHER" id="PTHR33507:SF4">
    <property type="entry name" value="NODULATION COMPETITIVENESS PROTEIN NFED"/>
    <property type="match status" value="1"/>
</dbReference>
<protein>
    <recommendedName>
        <fullName evidence="6">NfeD-like C-terminal domain-containing protein</fullName>
    </recommendedName>
</protein>
<dbReference type="KEGG" id="ppac:PAP_07610"/>
<dbReference type="STRING" id="1343739.PAP_07610"/>
<dbReference type="Proteomes" id="UP000027981">
    <property type="component" value="Chromosome"/>
</dbReference>
<proteinExistence type="predicted"/>
<gene>
    <name evidence="7" type="ORF">PAP_07610</name>
</gene>
<evidence type="ECO:0000256" key="2">
    <source>
        <dbReference type="ARBA" id="ARBA00022692"/>
    </source>
</evidence>
<keyword evidence="8" id="KW-1185">Reference proteome</keyword>
<reference evidence="8" key="1">
    <citation type="submission" date="2013-06" db="EMBL/GenBank/DDBJ databases">
        <title>Complete Genome Sequence of Hyperthermophilic Palaeococcus pacificus DY20341T, Isolated from a Deep-Sea Hydrothermal Sediments.</title>
        <authorList>
            <person name="Zeng X."/>
            <person name="Shao Z."/>
        </authorList>
    </citation>
    <scope>NUCLEOTIDE SEQUENCE [LARGE SCALE GENOMIC DNA]</scope>
    <source>
        <strain evidence="8">DY20341</strain>
    </source>
</reference>
<dbReference type="SUPFAM" id="SSF141322">
    <property type="entry name" value="NfeD domain-like"/>
    <property type="match status" value="1"/>
</dbReference>
<organism evidence="7 8">
    <name type="scientific">Palaeococcus pacificus DY20341</name>
    <dbReference type="NCBI Taxonomy" id="1343739"/>
    <lineage>
        <taxon>Archaea</taxon>
        <taxon>Methanobacteriati</taxon>
        <taxon>Methanobacteriota</taxon>
        <taxon>Thermococci</taxon>
        <taxon>Thermococcales</taxon>
        <taxon>Thermococcaceae</taxon>
        <taxon>Palaeococcus</taxon>
    </lineage>
</organism>
<dbReference type="Gene3D" id="2.40.50.140">
    <property type="entry name" value="Nucleic acid-binding proteins"/>
    <property type="match status" value="1"/>
</dbReference>
<feature type="domain" description="NfeD-like C-terminal" evidence="6">
    <location>
        <begin position="71"/>
        <end position="126"/>
    </location>
</feature>
<dbReference type="OrthoDB" id="29132at2157"/>
<dbReference type="EMBL" id="CP006019">
    <property type="protein sequence ID" value="AIF69911.1"/>
    <property type="molecule type" value="Genomic_DNA"/>
</dbReference>
<evidence type="ECO:0000256" key="1">
    <source>
        <dbReference type="ARBA" id="ARBA00004141"/>
    </source>
</evidence>
<dbReference type="InterPro" id="IPR012340">
    <property type="entry name" value="NA-bd_OB-fold"/>
</dbReference>
<feature type="transmembrane region" description="Helical" evidence="5">
    <location>
        <begin position="12"/>
        <end position="33"/>
    </location>
</feature>
<evidence type="ECO:0000313" key="8">
    <source>
        <dbReference type="Proteomes" id="UP000027981"/>
    </source>
</evidence>
<keyword evidence="4 5" id="KW-0472">Membrane</keyword>
<keyword evidence="3 5" id="KW-1133">Transmembrane helix</keyword>
<name>A0A075LUU4_9EURY</name>